<organism evidence="1">
    <name type="scientific">marine metagenome</name>
    <dbReference type="NCBI Taxonomy" id="408172"/>
    <lineage>
        <taxon>unclassified sequences</taxon>
        <taxon>metagenomes</taxon>
        <taxon>ecological metagenomes</taxon>
    </lineage>
</organism>
<reference evidence="1" key="1">
    <citation type="submission" date="2018-05" db="EMBL/GenBank/DDBJ databases">
        <authorList>
            <person name="Lanie J.A."/>
            <person name="Ng W.-L."/>
            <person name="Kazmierczak K.M."/>
            <person name="Andrzejewski T.M."/>
            <person name="Davidsen T.M."/>
            <person name="Wayne K.J."/>
            <person name="Tettelin H."/>
            <person name="Glass J.I."/>
            <person name="Rusch D."/>
            <person name="Podicherti R."/>
            <person name="Tsui H.-C.T."/>
            <person name="Winkler M.E."/>
        </authorList>
    </citation>
    <scope>NUCLEOTIDE SEQUENCE</scope>
</reference>
<protein>
    <submittedName>
        <fullName evidence="1">Uncharacterized protein</fullName>
    </submittedName>
</protein>
<sequence>MNKYVWGLYEILFYLVGGNSDMKFKTQKPVD</sequence>
<name>A0A382W4D1_9ZZZZ</name>
<dbReference type="EMBL" id="UINC01156622">
    <property type="protein sequence ID" value="SVD53145.1"/>
    <property type="molecule type" value="Genomic_DNA"/>
</dbReference>
<gene>
    <name evidence="1" type="ORF">METZ01_LOCUS405999</name>
</gene>
<accession>A0A382W4D1</accession>
<evidence type="ECO:0000313" key="1">
    <source>
        <dbReference type="EMBL" id="SVD53145.1"/>
    </source>
</evidence>
<proteinExistence type="predicted"/>
<dbReference type="AlphaFoldDB" id="A0A382W4D1"/>